<evidence type="ECO:0000313" key="1">
    <source>
        <dbReference type="EMBL" id="KQC84346.1"/>
    </source>
</evidence>
<gene>
    <name evidence="1" type="ORF">APZ18_13650</name>
</gene>
<proteinExistence type="predicted"/>
<dbReference type="RefSeq" id="WP_022014037.1">
    <property type="nucleotide sequence ID" value="NZ_DBGBRS010000089.1"/>
</dbReference>
<accession>A0AAW3JNH3</accession>
<comment type="caution">
    <text evidence="1">The sequence shown here is derived from an EMBL/GenBank/DDBJ whole genome shotgun (WGS) entry which is preliminary data.</text>
</comment>
<organism evidence="1 2">
    <name type="scientific">Butyribacter intestini</name>
    <dbReference type="NCBI Taxonomy" id="1703332"/>
    <lineage>
        <taxon>Bacteria</taxon>
        <taxon>Bacillati</taxon>
        <taxon>Bacillota</taxon>
        <taxon>Clostridia</taxon>
        <taxon>Lachnospirales</taxon>
        <taxon>Lachnospiraceae</taxon>
        <taxon>Butyribacter</taxon>
    </lineage>
</organism>
<protein>
    <submittedName>
        <fullName evidence="1">Uncharacterized protein</fullName>
    </submittedName>
</protein>
<dbReference type="Proteomes" id="UP000050833">
    <property type="component" value="Unassembled WGS sequence"/>
</dbReference>
<reference evidence="1 2" key="1">
    <citation type="submission" date="2015-10" db="EMBL/GenBank/DDBJ databases">
        <title>Butyribacter intestini gen. nov., sp. nov., a butyric acid-producing bacterium of the family Lachnospiraceae isolated from the human faeces.</title>
        <authorList>
            <person name="Zou Y."/>
            <person name="Xue W."/>
            <person name="Luo G."/>
            <person name="Lv M."/>
        </authorList>
    </citation>
    <scope>NUCLEOTIDE SEQUENCE [LARGE SCALE GENOMIC DNA]</scope>
    <source>
        <strain evidence="1 2">TF01-11</strain>
    </source>
</reference>
<sequence length="69" mass="8117">MGRCYYYGNESAELKAVEKKEKTPVEKESDNVIKRIIIDDDTELVIEKDTVYEIDRKCVECKKNKGRCR</sequence>
<name>A0AAW3JNH3_9FIRM</name>
<dbReference type="EMBL" id="LLKB01000006">
    <property type="protein sequence ID" value="KQC84346.1"/>
    <property type="molecule type" value="Genomic_DNA"/>
</dbReference>
<evidence type="ECO:0000313" key="2">
    <source>
        <dbReference type="Proteomes" id="UP000050833"/>
    </source>
</evidence>
<keyword evidence="2" id="KW-1185">Reference proteome</keyword>
<dbReference type="AlphaFoldDB" id="A0AAW3JNH3"/>